<comment type="caution">
    <text evidence="6">The sequence shown here is derived from an EMBL/GenBank/DDBJ whole genome shotgun (WGS) entry which is preliminary data.</text>
</comment>
<dbReference type="AlphaFoldDB" id="A0A7X0SR92"/>
<dbReference type="InterPro" id="IPR009057">
    <property type="entry name" value="Homeodomain-like_sf"/>
</dbReference>
<keyword evidence="1" id="KW-0805">Transcription regulation</keyword>
<organism evidence="6 7">
    <name type="scientific">Cohnella zeiphila</name>
    <dbReference type="NCBI Taxonomy" id="2761120"/>
    <lineage>
        <taxon>Bacteria</taxon>
        <taxon>Bacillati</taxon>
        <taxon>Bacillota</taxon>
        <taxon>Bacilli</taxon>
        <taxon>Bacillales</taxon>
        <taxon>Paenibacillaceae</taxon>
        <taxon>Cohnella</taxon>
    </lineage>
</organism>
<protein>
    <submittedName>
        <fullName evidence="6">AraC family transcriptional regulator</fullName>
    </submittedName>
</protein>
<dbReference type="GO" id="GO:0003700">
    <property type="term" value="F:DNA-binding transcription factor activity"/>
    <property type="evidence" value="ECO:0007669"/>
    <property type="project" value="InterPro"/>
</dbReference>
<sequence>MKQVIVVFRKKNMLFKIIISYALIGLLFISGFSYLVLKKVSSDMTQEIVEASTRMMNQTYNTADILLTFTYNYYSQLYLKDEYISTALNGASFSKQDIYEINSQLEGFKNTSPLVASIYIYNYKSGIVFNSVKAFNTVNHFFDPGMTDYLKHGDVSRNRLFIPRTAVLSYTTDSQKKTEQNYISIIYTRFGSSDKQNSMVLNLDQKVLQSLILKGNDEGPHKMMIINDQGLIIAKPDAWSSDNASTKQILSEIVRSTDKQGEIDQAIQGKSYRISYVKSDNLGWNFIIFTERSQLLGNVRTLQNFILVLTLICLAGVTLTSALFTRSIYVPVSNLLHRIRTTTETKDKAVLNEYDLINKSFSLLEVKVQTLQKDFNQSVPVHRKNLLRSLLNGTISHHLEVSKAMEYLQIGSTSDRYLVCVLKIDGFHEITQKYDTVDLSLFKFAIQNISQEIVGDAFKLDVIENGYDSLDLVFHIDAADDEPASAIRSLLADIQTNIRRFLKMTVTAGIGPVVCQAEQLRDSRDSAYQAMLYRLIFGTDSVLSYDERITAEFREYEYPDALEKQIMTSLKSGDIEALKEYTSEFYGAMMGFKYDEIIHSLVQLLFMTIRTAKGMASFEQAAVNLEIHTRQKELLHHDTLDQMEAWYLDLCLQIVKHRDQESKSKNSKTVAAIVEYMNEHYLDSNLSVDQMSQYVGLSTNYMRRLFKDEMNVSVSEYLTAFRMEKAKELLVKTDEPARKIGANVGFENTNYFYVLFKKHVGMTPDHYRREHKLDNLAKE</sequence>
<accession>A0A7X0SR92</accession>
<dbReference type="PANTHER" id="PTHR43280">
    <property type="entry name" value="ARAC-FAMILY TRANSCRIPTIONAL REGULATOR"/>
    <property type="match status" value="1"/>
</dbReference>
<dbReference type="SUPFAM" id="SSF46689">
    <property type="entry name" value="Homeodomain-like"/>
    <property type="match status" value="2"/>
</dbReference>
<evidence type="ECO:0000256" key="3">
    <source>
        <dbReference type="ARBA" id="ARBA00023163"/>
    </source>
</evidence>
<dbReference type="GO" id="GO:0043565">
    <property type="term" value="F:sequence-specific DNA binding"/>
    <property type="evidence" value="ECO:0007669"/>
    <property type="project" value="InterPro"/>
</dbReference>
<dbReference type="Gene3D" id="3.30.450.20">
    <property type="entry name" value="PAS domain"/>
    <property type="match status" value="1"/>
</dbReference>
<dbReference type="RefSeq" id="WP_185132354.1">
    <property type="nucleotide sequence ID" value="NZ_JACJVO010000036.1"/>
</dbReference>
<dbReference type="InterPro" id="IPR018060">
    <property type="entry name" value="HTH_AraC"/>
</dbReference>
<feature type="domain" description="HTH araC/xylS-type" evidence="5">
    <location>
        <begin position="671"/>
        <end position="770"/>
    </location>
</feature>
<evidence type="ECO:0000256" key="2">
    <source>
        <dbReference type="ARBA" id="ARBA00023125"/>
    </source>
</evidence>
<dbReference type="SMART" id="SM00342">
    <property type="entry name" value="HTH_ARAC"/>
    <property type="match status" value="1"/>
</dbReference>
<gene>
    <name evidence="6" type="ORF">H7C18_27565</name>
</gene>
<dbReference type="Pfam" id="PF12833">
    <property type="entry name" value="HTH_18"/>
    <property type="match status" value="1"/>
</dbReference>
<dbReference type="PROSITE" id="PS01124">
    <property type="entry name" value="HTH_ARAC_FAMILY_2"/>
    <property type="match status" value="1"/>
</dbReference>
<evidence type="ECO:0000313" key="6">
    <source>
        <dbReference type="EMBL" id="MBB6734690.1"/>
    </source>
</evidence>
<name>A0A7X0SR92_9BACL</name>
<dbReference type="Gene3D" id="1.10.10.60">
    <property type="entry name" value="Homeodomain-like"/>
    <property type="match status" value="2"/>
</dbReference>
<keyword evidence="3" id="KW-0804">Transcription</keyword>
<dbReference type="EMBL" id="JACJVO010000036">
    <property type="protein sequence ID" value="MBB6734690.1"/>
    <property type="molecule type" value="Genomic_DNA"/>
</dbReference>
<keyword evidence="4" id="KW-0472">Membrane</keyword>
<dbReference type="Proteomes" id="UP000564644">
    <property type="component" value="Unassembled WGS sequence"/>
</dbReference>
<keyword evidence="4" id="KW-1133">Transmembrane helix</keyword>
<keyword evidence="4" id="KW-0812">Transmembrane</keyword>
<evidence type="ECO:0000256" key="4">
    <source>
        <dbReference type="SAM" id="Phobius"/>
    </source>
</evidence>
<proteinExistence type="predicted"/>
<reference evidence="6 7" key="1">
    <citation type="submission" date="2020-08" db="EMBL/GenBank/DDBJ databases">
        <title>Cohnella phylogeny.</title>
        <authorList>
            <person name="Dunlap C."/>
        </authorList>
    </citation>
    <scope>NUCLEOTIDE SEQUENCE [LARGE SCALE GENOMIC DNA]</scope>
    <source>
        <strain evidence="6 7">CBP 2801</strain>
    </source>
</reference>
<keyword evidence="7" id="KW-1185">Reference proteome</keyword>
<keyword evidence="2" id="KW-0238">DNA-binding</keyword>
<feature type="transmembrane region" description="Helical" evidence="4">
    <location>
        <begin position="18"/>
        <end position="37"/>
    </location>
</feature>
<evidence type="ECO:0000259" key="5">
    <source>
        <dbReference type="PROSITE" id="PS01124"/>
    </source>
</evidence>
<dbReference type="PANTHER" id="PTHR43280:SF2">
    <property type="entry name" value="HTH-TYPE TRANSCRIPTIONAL REGULATOR EXSA"/>
    <property type="match status" value="1"/>
</dbReference>
<evidence type="ECO:0000256" key="1">
    <source>
        <dbReference type="ARBA" id="ARBA00023015"/>
    </source>
</evidence>
<evidence type="ECO:0000313" key="7">
    <source>
        <dbReference type="Proteomes" id="UP000564644"/>
    </source>
</evidence>